<dbReference type="EMBL" id="BMKU01000001">
    <property type="protein sequence ID" value="GGG83425.1"/>
    <property type="molecule type" value="Genomic_DNA"/>
</dbReference>
<keyword evidence="3" id="KW-1185">Reference proteome</keyword>
<feature type="region of interest" description="Disordered" evidence="1">
    <location>
        <begin position="1"/>
        <end position="24"/>
    </location>
</feature>
<evidence type="ECO:0000256" key="1">
    <source>
        <dbReference type="SAM" id="MobiDB-lite"/>
    </source>
</evidence>
<evidence type="ECO:0000313" key="3">
    <source>
        <dbReference type="Proteomes" id="UP000596938"/>
    </source>
</evidence>
<reference evidence="3" key="1">
    <citation type="journal article" date="2019" name="Int. J. Syst. Evol. Microbiol.">
        <title>The Global Catalogue of Microorganisms (GCM) 10K type strain sequencing project: providing services to taxonomists for standard genome sequencing and annotation.</title>
        <authorList>
            <consortium name="The Broad Institute Genomics Platform"/>
            <consortium name="The Broad Institute Genome Sequencing Center for Infectious Disease"/>
            <person name="Wu L."/>
            <person name="Ma J."/>
        </authorList>
    </citation>
    <scope>NUCLEOTIDE SEQUENCE [LARGE SCALE GENOMIC DNA]</scope>
    <source>
        <strain evidence="3">CGMCC 1.1927</strain>
    </source>
</reference>
<name>A0ABQ1XCF1_9MICC</name>
<protein>
    <submittedName>
        <fullName evidence="2">Uncharacterized protein</fullName>
    </submittedName>
</protein>
<dbReference type="Proteomes" id="UP000596938">
    <property type="component" value="Unassembled WGS sequence"/>
</dbReference>
<sequence length="98" mass="10657">MQGDREAVAGQVAGQVGAHHREAGDTDVCRHQNSNSYCAMDVQWLPVLGRPLQTKGLNKAYIFMKSQESNAHVMEQFVSLPVKDGCFPADLFPLGLAA</sequence>
<feature type="compositionally biased region" description="Low complexity" evidence="1">
    <location>
        <begin position="8"/>
        <end position="17"/>
    </location>
</feature>
<proteinExistence type="predicted"/>
<evidence type="ECO:0000313" key="2">
    <source>
        <dbReference type="EMBL" id="GGG83425.1"/>
    </source>
</evidence>
<comment type="caution">
    <text evidence="2">The sequence shown here is derived from an EMBL/GenBank/DDBJ whole genome shotgun (WGS) entry which is preliminary data.</text>
</comment>
<organism evidence="2 3">
    <name type="scientific">Pseudarthrobacter polychromogenes</name>
    <dbReference type="NCBI Taxonomy" id="1676"/>
    <lineage>
        <taxon>Bacteria</taxon>
        <taxon>Bacillati</taxon>
        <taxon>Actinomycetota</taxon>
        <taxon>Actinomycetes</taxon>
        <taxon>Micrococcales</taxon>
        <taxon>Micrococcaceae</taxon>
        <taxon>Pseudarthrobacter</taxon>
    </lineage>
</organism>
<gene>
    <name evidence="2" type="ORF">GCM10011577_01020</name>
</gene>
<accession>A0ABQ1XCF1</accession>